<dbReference type="Gene3D" id="2.180.10.10">
    <property type="entry name" value="RHS repeat-associated core"/>
    <property type="match status" value="1"/>
</dbReference>
<dbReference type="Pfam" id="PF05593">
    <property type="entry name" value="RHS_repeat"/>
    <property type="match status" value="2"/>
</dbReference>
<dbReference type="Proteomes" id="UP000183994">
    <property type="component" value="Unassembled WGS sequence"/>
</dbReference>
<dbReference type="PANTHER" id="PTHR32305:SF15">
    <property type="entry name" value="PROTEIN RHSA-RELATED"/>
    <property type="match status" value="1"/>
</dbReference>
<accession>A0A1M6TKQ0</accession>
<dbReference type="AlphaFoldDB" id="A0A1M6TKQ0"/>
<reference evidence="2" key="1">
    <citation type="submission" date="2016-11" db="EMBL/GenBank/DDBJ databases">
        <authorList>
            <person name="Varghese N."/>
            <person name="Submissions S."/>
        </authorList>
    </citation>
    <scope>NUCLEOTIDE SEQUENCE [LARGE SCALE GENOMIC DNA]</scope>
    <source>
        <strain evidence="2">DSM 16219</strain>
    </source>
</reference>
<evidence type="ECO:0000313" key="2">
    <source>
        <dbReference type="Proteomes" id="UP000183994"/>
    </source>
</evidence>
<dbReference type="EMBL" id="FQZU01000027">
    <property type="protein sequence ID" value="SHK57531.1"/>
    <property type="molecule type" value="Genomic_DNA"/>
</dbReference>
<sequence length="235" mass="26723">MEYDDLGRPVAVTDKESSVTTYEYDALNRLVSITDATGATVKYSYDLRGNMLSLEDGEGNLTQFEYDKNNRLVKEIRPMGQETSYVYDGRGSLTEKIDAKNQKTVYTYNDADRLAQVQYYESSDWDNAVKTVLFTYDSLGNLLTYDDGVTSGTYTYDELYRKTNAAMDYGLFAKEFSYSYYKNGLKESYTGPDGVTYTYTYDNANQWVSMDIPGQGAITNNVFNWTRPILGDVPD</sequence>
<dbReference type="InterPro" id="IPR050708">
    <property type="entry name" value="T6SS_VgrG/RHS"/>
</dbReference>
<protein>
    <submittedName>
        <fullName evidence="1">YD repeat-containing protein</fullName>
    </submittedName>
</protein>
<name>A0A1M6TKQ0_9BACT</name>
<proteinExistence type="predicted"/>
<gene>
    <name evidence="1" type="ORF">SAMN02745216_03710</name>
</gene>
<evidence type="ECO:0000313" key="1">
    <source>
        <dbReference type="EMBL" id="SHK57531.1"/>
    </source>
</evidence>
<dbReference type="NCBIfam" id="TIGR01643">
    <property type="entry name" value="YD_repeat_2x"/>
    <property type="match status" value="3"/>
</dbReference>
<organism evidence="1 2">
    <name type="scientific">Desulfatibacillum alkenivorans DSM 16219</name>
    <dbReference type="NCBI Taxonomy" id="1121393"/>
    <lineage>
        <taxon>Bacteria</taxon>
        <taxon>Pseudomonadati</taxon>
        <taxon>Thermodesulfobacteriota</taxon>
        <taxon>Desulfobacteria</taxon>
        <taxon>Desulfobacterales</taxon>
        <taxon>Desulfatibacillaceae</taxon>
        <taxon>Desulfatibacillum</taxon>
    </lineage>
</organism>
<dbReference type="InterPro" id="IPR006530">
    <property type="entry name" value="YD"/>
</dbReference>
<keyword evidence="2" id="KW-1185">Reference proteome</keyword>
<dbReference type="OrthoDB" id="9757552at2"/>
<dbReference type="STRING" id="1121393.SAMN02745216_03710"/>
<dbReference type="RefSeq" id="WP_073477748.1">
    <property type="nucleotide sequence ID" value="NZ_FQZU01000027.1"/>
</dbReference>
<dbReference type="PANTHER" id="PTHR32305">
    <property type="match status" value="1"/>
</dbReference>
<dbReference type="InterPro" id="IPR031325">
    <property type="entry name" value="RHS_repeat"/>
</dbReference>